<feature type="domain" description="DUF306" evidence="2">
    <location>
        <begin position="151"/>
        <end position="261"/>
    </location>
</feature>
<proteinExistence type="predicted"/>
<dbReference type="RefSeq" id="WP_318105245.1">
    <property type="nucleotide sequence ID" value="NZ_CP137573.1"/>
</dbReference>
<feature type="chain" id="PRO_5045466917" evidence="1">
    <location>
        <begin position="20"/>
        <end position="270"/>
    </location>
</feature>
<evidence type="ECO:0000256" key="1">
    <source>
        <dbReference type="SAM" id="SignalP"/>
    </source>
</evidence>
<sequence length="270" mass="27707">MQKPIVTAAAALASLVLLTACGTETGSGGGAGAVGSDAFVANVRWTFDTLTVDGKKTTAPPGAYVEFGEDGRASGNSGCNHFGGESEVRGDTLTVTLGETTEMGCDASLQSFETLLHKTFDGRFKAVVDGDTLTLTRSDGDTLVLSSQPPAPLKGTKWTVESLVSGDTASSLPAGTEGRAHFVIAEDGKVTGNLGCNRFSTTATVSGSTITFGRLASTRMVCAPPQMKVEEAMSKVFESRATYGLHVRSLTLTAPDGTGVAAATKPVTKD</sequence>
<dbReference type="EMBL" id="CP137573">
    <property type="protein sequence ID" value="WOX23449.1"/>
    <property type="molecule type" value="Genomic_DNA"/>
</dbReference>
<evidence type="ECO:0000259" key="2">
    <source>
        <dbReference type="Pfam" id="PF03724"/>
    </source>
</evidence>
<reference evidence="3 4" key="1">
    <citation type="submission" date="2023-10" db="EMBL/GenBank/DDBJ databases">
        <title>The genome sequence of Streptomyces sp. HUAS YS2.</title>
        <authorList>
            <person name="Mo P."/>
        </authorList>
    </citation>
    <scope>NUCLEOTIDE SEQUENCE [LARGE SCALE GENOMIC DNA]</scope>
    <source>
        <strain evidence="3 4">HUAS YS2</strain>
    </source>
</reference>
<feature type="domain" description="DUF306" evidence="2">
    <location>
        <begin position="42"/>
        <end position="144"/>
    </location>
</feature>
<keyword evidence="1" id="KW-0732">Signal</keyword>
<organism evidence="3 4">
    <name type="scientific">Streptomyces solicathayae</name>
    <dbReference type="NCBI Taxonomy" id="3081768"/>
    <lineage>
        <taxon>Bacteria</taxon>
        <taxon>Bacillati</taxon>
        <taxon>Actinomycetota</taxon>
        <taxon>Actinomycetes</taxon>
        <taxon>Kitasatosporales</taxon>
        <taxon>Streptomycetaceae</taxon>
        <taxon>Streptomyces</taxon>
    </lineage>
</organism>
<dbReference type="PANTHER" id="PTHR35535">
    <property type="entry name" value="HEAT SHOCK PROTEIN HSLJ"/>
    <property type="match status" value="1"/>
</dbReference>
<dbReference type="InterPro" id="IPR053147">
    <property type="entry name" value="Hsp_HslJ-like"/>
</dbReference>
<dbReference type="PROSITE" id="PS51257">
    <property type="entry name" value="PROKAR_LIPOPROTEIN"/>
    <property type="match status" value="1"/>
</dbReference>
<dbReference type="Pfam" id="PF03724">
    <property type="entry name" value="META"/>
    <property type="match status" value="2"/>
</dbReference>
<keyword evidence="4" id="KW-1185">Reference proteome</keyword>
<accession>A0ABZ0LVH2</accession>
<name>A0ABZ0LVH2_9ACTN</name>
<dbReference type="InterPro" id="IPR038670">
    <property type="entry name" value="HslJ-like_sf"/>
</dbReference>
<feature type="signal peptide" evidence="1">
    <location>
        <begin position="1"/>
        <end position="19"/>
    </location>
</feature>
<dbReference type="PANTHER" id="PTHR35535:SF2">
    <property type="entry name" value="DUF306 DOMAIN-CONTAINING PROTEIN"/>
    <property type="match status" value="1"/>
</dbReference>
<gene>
    <name evidence="3" type="ORF">R2D22_19465</name>
</gene>
<dbReference type="Proteomes" id="UP001301731">
    <property type="component" value="Chromosome"/>
</dbReference>
<dbReference type="Gene3D" id="2.40.128.270">
    <property type="match status" value="2"/>
</dbReference>
<evidence type="ECO:0000313" key="3">
    <source>
        <dbReference type="EMBL" id="WOX23449.1"/>
    </source>
</evidence>
<dbReference type="InterPro" id="IPR005184">
    <property type="entry name" value="DUF306_Meta_HslJ"/>
</dbReference>
<protein>
    <submittedName>
        <fullName evidence="3">META domain-containing protein</fullName>
    </submittedName>
</protein>
<evidence type="ECO:0000313" key="4">
    <source>
        <dbReference type="Proteomes" id="UP001301731"/>
    </source>
</evidence>